<evidence type="ECO:0000256" key="1">
    <source>
        <dbReference type="SAM" id="Phobius"/>
    </source>
</evidence>
<dbReference type="Proteomes" id="UP000034789">
    <property type="component" value="Unassembled WGS sequence"/>
</dbReference>
<evidence type="ECO:0000313" key="2">
    <source>
        <dbReference type="EMBL" id="KKW45402.1"/>
    </source>
</evidence>
<comment type="caution">
    <text evidence="2">The sequence shown here is derived from an EMBL/GenBank/DDBJ whole genome shotgun (WGS) entry which is preliminary data.</text>
</comment>
<proteinExistence type="predicted"/>
<gene>
    <name evidence="2" type="ORF">UY98_C0047G0002</name>
</gene>
<dbReference type="AlphaFoldDB" id="A0A0G2AV85"/>
<evidence type="ECO:0000313" key="3">
    <source>
        <dbReference type="Proteomes" id="UP000034789"/>
    </source>
</evidence>
<reference evidence="2 3" key="1">
    <citation type="journal article" date="2015" name="Nature">
        <title>rRNA introns, odd ribosomes, and small enigmatic genomes across a large radiation of phyla.</title>
        <authorList>
            <person name="Brown C.T."/>
            <person name="Hug L.A."/>
            <person name="Thomas B.C."/>
            <person name="Sharon I."/>
            <person name="Castelle C.J."/>
            <person name="Singh A."/>
            <person name="Wilkins M.J."/>
            <person name="Williams K.H."/>
            <person name="Banfield J.F."/>
        </authorList>
    </citation>
    <scope>NUCLEOTIDE SEQUENCE [LARGE SCALE GENOMIC DNA]</scope>
</reference>
<keyword evidence="1" id="KW-0472">Membrane</keyword>
<keyword evidence="1" id="KW-1133">Transmembrane helix</keyword>
<protein>
    <submittedName>
        <fullName evidence="2">Uncharacterized protein</fullName>
    </submittedName>
</protein>
<dbReference type="EMBL" id="LCSD01000047">
    <property type="protein sequence ID" value="KKW45402.1"/>
    <property type="molecule type" value="Genomic_DNA"/>
</dbReference>
<accession>A0A0G2AV85</accession>
<feature type="transmembrane region" description="Helical" evidence="1">
    <location>
        <begin position="12"/>
        <end position="32"/>
    </location>
</feature>
<organism evidence="2 3">
    <name type="scientific">Candidatus Kaiserbacteria bacterium GW2011_GWA2_58_9</name>
    <dbReference type="NCBI Taxonomy" id="1618672"/>
    <lineage>
        <taxon>Bacteria</taxon>
        <taxon>Candidatus Kaiseribacteriota</taxon>
    </lineage>
</organism>
<keyword evidence="1" id="KW-0812">Transmembrane</keyword>
<sequence>MSWASRRRTVYGLGVFLFFAIVIGIPLAIWLYEPPTCFDGKQNQGETAADKGGPCRLLDERALSPHAVLWSRAFLVRGGVYNAVAYVENPNREAGVRAVGYRFGLYDERNVLVAERFGTTYVMPGGITPVFEGAIDTGNRAVARTYFEFTSRPVWERLQNAASVVSVGGKSVANENALPRLTAAVENTSVAPVLDPLFVAVVFDAAGNAFAASATTLTRLEAGEKGNVVFTWPDPLPRVVGRIDVLPRLPPISL</sequence>
<name>A0A0G2AV85_9BACT</name>